<reference evidence="1" key="1">
    <citation type="journal article" date="2021" name="PeerJ">
        <title>Extensive microbial diversity within the chicken gut microbiome revealed by metagenomics and culture.</title>
        <authorList>
            <person name="Gilroy R."/>
            <person name="Ravi A."/>
            <person name="Getino M."/>
            <person name="Pursley I."/>
            <person name="Horton D.L."/>
            <person name="Alikhan N.F."/>
            <person name="Baker D."/>
            <person name="Gharbi K."/>
            <person name="Hall N."/>
            <person name="Watson M."/>
            <person name="Adriaenssens E.M."/>
            <person name="Foster-Nyarko E."/>
            <person name="Jarju S."/>
            <person name="Secka A."/>
            <person name="Antonio M."/>
            <person name="Oren A."/>
            <person name="Chaudhuri R.R."/>
            <person name="La Ragione R."/>
            <person name="Hildebrand F."/>
            <person name="Pallen M.J."/>
        </authorList>
    </citation>
    <scope>NUCLEOTIDE SEQUENCE</scope>
    <source>
        <strain evidence="1">4100</strain>
    </source>
</reference>
<dbReference type="Proteomes" id="UP000711407">
    <property type="component" value="Unassembled WGS sequence"/>
</dbReference>
<name>A0A921EA74_9BACT</name>
<gene>
    <name evidence="1" type="ORF">K8V47_08360</name>
</gene>
<reference evidence="1" key="2">
    <citation type="submission" date="2021-09" db="EMBL/GenBank/DDBJ databases">
        <authorList>
            <person name="Gilroy R."/>
        </authorList>
    </citation>
    <scope>NUCLEOTIDE SEQUENCE</scope>
    <source>
        <strain evidence="1">4100</strain>
    </source>
</reference>
<accession>A0A921EA74</accession>
<sequence>MMKAYINIKNNSNLHTHQTLNKSIWLMKRESGRSPIHHFSFGERFDEKMLRVHPSGGQCVMLSIHHFIRFSPLIKSNGKATEVNTAIRRLVGRTSILPTNRGKPMLQAKREQHPKTADTAAGFWKTKSHSSLGRFLHAPLRSC</sequence>
<dbReference type="AlphaFoldDB" id="A0A921EA74"/>
<evidence type="ECO:0000313" key="2">
    <source>
        <dbReference type="Proteomes" id="UP000711407"/>
    </source>
</evidence>
<protein>
    <submittedName>
        <fullName evidence="1">Uncharacterized protein</fullName>
    </submittedName>
</protein>
<organism evidence="1 2">
    <name type="scientific">Candidatus Amulumruptor caecigallinarius</name>
    <dbReference type="NCBI Taxonomy" id="2109911"/>
    <lineage>
        <taxon>Bacteria</taxon>
        <taxon>Pseudomonadati</taxon>
        <taxon>Bacteroidota</taxon>
        <taxon>Bacteroidia</taxon>
        <taxon>Bacteroidales</taxon>
        <taxon>Muribaculaceae</taxon>
        <taxon>Candidatus Amulumruptor</taxon>
    </lineage>
</organism>
<proteinExistence type="predicted"/>
<dbReference type="EMBL" id="DYXT01000043">
    <property type="protein sequence ID" value="HJE39751.1"/>
    <property type="molecule type" value="Genomic_DNA"/>
</dbReference>
<evidence type="ECO:0000313" key="1">
    <source>
        <dbReference type="EMBL" id="HJE39751.1"/>
    </source>
</evidence>
<comment type="caution">
    <text evidence="1">The sequence shown here is derived from an EMBL/GenBank/DDBJ whole genome shotgun (WGS) entry which is preliminary data.</text>
</comment>